<evidence type="ECO:0000256" key="5">
    <source>
        <dbReference type="ARBA" id="ARBA00023136"/>
    </source>
</evidence>
<dbReference type="GO" id="GO:0043190">
    <property type="term" value="C:ATP-binding cassette (ABC) transporter complex"/>
    <property type="evidence" value="ECO:0007669"/>
    <property type="project" value="InterPro"/>
</dbReference>
<dbReference type="Proteomes" id="UP000244904">
    <property type="component" value="Unassembled WGS sequence"/>
</dbReference>
<evidence type="ECO:0000313" key="8">
    <source>
        <dbReference type="Proteomes" id="UP000244904"/>
    </source>
</evidence>
<accession>A0A2R8AWD1</accession>
<dbReference type="EMBL" id="OMOJ01000003">
    <property type="protein sequence ID" value="SPF80184.1"/>
    <property type="molecule type" value="Genomic_DNA"/>
</dbReference>
<organism evidence="7 8">
    <name type="scientific">Pseudoprimorskyibacter insulae</name>
    <dbReference type="NCBI Taxonomy" id="1695997"/>
    <lineage>
        <taxon>Bacteria</taxon>
        <taxon>Pseudomonadati</taxon>
        <taxon>Pseudomonadota</taxon>
        <taxon>Alphaproteobacteria</taxon>
        <taxon>Rhodobacterales</taxon>
        <taxon>Paracoccaceae</taxon>
        <taxon>Pseudoprimorskyibacter</taxon>
    </lineage>
</organism>
<reference evidence="8" key="1">
    <citation type="submission" date="2018-03" db="EMBL/GenBank/DDBJ databases">
        <authorList>
            <person name="Rodrigo-Torres L."/>
            <person name="Arahal R. D."/>
            <person name="Lucena T."/>
        </authorList>
    </citation>
    <scope>NUCLEOTIDE SEQUENCE [LARGE SCALE GENOMIC DNA]</scope>
    <source>
        <strain evidence="8">CECT 8871</strain>
    </source>
</reference>
<feature type="transmembrane region" description="Helical" evidence="6">
    <location>
        <begin position="110"/>
        <end position="133"/>
    </location>
</feature>
<keyword evidence="3 6" id="KW-0812">Transmembrane</keyword>
<feature type="transmembrane region" description="Helical" evidence="6">
    <location>
        <begin position="20"/>
        <end position="40"/>
    </location>
</feature>
<protein>
    <submittedName>
        <fullName evidence="7">Uncharacterized protein</fullName>
    </submittedName>
</protein>
<comment type="subcellular location">
    <subcellularLocation>
        <location evidence="1">Cell membrane</location>
        <topology evidence="1">Multi-pass membrane protein</topology>
    </subcellularLocation>
</comment>
<dbReference type="GO" id="GO:0015920">
    <property type="term" value="P:lipopolysaccharide transport"/>
    <property type="evidence" value="ECO:0007669"/>
    <property type="project" value="TreeGrafter"/>
</dbReference>
<dbReference type="AlphaFoldDB" id="A0A2R8AWD1"/>
<feature type="transmembrane region" description="Helical" evidence="6">
    <location>
        <begin position="322"/>
        <end position="340"/>
    </location>
</feature>
<feature type="transmembrane region" description="Helical" evidence="6">
    <location>
        <begin position="352"/>
        <end position="372"/>
    </location>
</feature>
<gene>
    <name evidence="7" type="ORF">PRI8871_01990</name>
</gene>
<evidence type="ECO:0000313" key="7">
    <source>
        <dbReference type="EMBL" id="SPF80184.1"/>
    </source>
</evidence>
<sequence>MPRQPRLGGPLLARFDRYMLSQLMVLFGFFALVLVSVYWVNRAVVLFDRLIADGHSAGVFLEFTALSLPKVIGLVMPMAAFAAAVYVTNKLSNDSELTVVQATGFSPWRIARPVVAFGILLILAMSIITHFLIPASLAQLRMREIEISGSVSARLLREGVFLHPTSGVTFYIGDITAEGELQNIFLSDRRSENRAVTYTADSGFLMRDENGPKLVMLRGMAQSLNRKSERLTTTTFEDFSYDISAFIQTDNGLLRRLEHVPTLELLTRPSAVGAETNNTVARVLDEAHGRFQQPLLCLVAALIGFSALMVGGFSRFGVGRQIVGAIFLLVIVKLVESAVTDPVRSSPDMWPLVYAPTVIGLTISLILLHLAARPFRRPRRTAQEASA</sequence>
<dbReference type="InterPro" id="IPR030922">
    <property type="entry name" value="LptF"/>
</dbReference>
<dbReference type="Pfam" id="PF03739">
    <property type="entry name" value="LptF_LptG"/>
    <property type="match status" value="1"/>
</dbReference>
<name>A0A2R8AWD1_9RHOB</name>
<dbReference type="PANTHER" id="PTHR33529">
    <property type="entry name" value="SLR0882 PROTEIN-RELATED"/>
    <property type="match status" value="1"/>
</dbReference>
<keyword evidence="4 6" id="KW-1133">Transmembrane helix</keyword>
<evidence type="ECO:0000256" key="4">
    <source>
        <dbReference type="ARBA" id="ARBA00022989"/>
    </source>
</evidence>
<evidence type="ECO:0000256" key="3">
    <source>
        <dbReference type="ARBA" id="ARBA00022692"/>
    </source>
</evidence>
<dbReference type="InterPro" id="IPR005495">
    <property type="entry name" value="LptG/LptF_permease"/>
</dbReference>
<keyword evidence="5 6" id="KW-0472">Membrane</keyword>
<feature type="transmembrane region" description="Helical" evidence="6">
    <location>
        <begin position="291"/>
        <end position="310"/>
    </location>
</feature>
<evidence type="ECO:0000256" key="2">
    <source>
        <dbReference type="ARBA" id="ARBA00022475"/>
    </source>
</evidence>
<proteinExistence type="predicted"/>
<dbReference type="GO" id="GO:0055085">
    <property type="term" value="P:transmembrane transport"/>
    <property type="evidence" value="ECO:0007669"/>
    <property type="project" value="InterPro"/>
</dbReference>
<evidence type="ECO:0000256" key="6">
    <source>
        <dbReference type="SAM" id="Phobius"/>
    </source>
</evidence>
<feature type="transmembrane region" description="Helical" evidence="6">
    <location>
        <begin position="71"/>
        <end position="89"/>
    </location>
</feature>
<evidence type="ECO:0000256" key="1">
    <source>
        <dbReference type="ARBA" id="ARBA00004651"/>
    </source>
</evidence>
<dbReference type="NCBIfam" id="TIGR04407">
    <property type="entry name" value="LptF_YjgP"/>
    <property type="match status" value="1"/>
</dbReference>
<keyword evidence="8" id="KW-1185">Reference proteome</keyword>
<dbReference type="PANTHER" id="PTHR33529:SF6">
    <property type="entry name" value="YJGP_YJGQ FAMILY PERMEASE"/>
    <property type="match status" value="1"/>
</dbReference>
<keyword evidence="2" id="KW-1003">Cell membrane</keyword>